<dbReference type="Gene3D" id="2.60.120.10">
    <property type="entry name" value="Jelly Rolls"/>
    <property type="match status" value="1"/>
</dbReference>
<feature type="region of interest" description="Disordered" evidence="1">
    <location>
        <begin position="105"/>
        <end position="133"/>
    </location>
</feature>
<dbReference type="Proteomes" id="UP000182427">
    <property type="component" value="Chromosome I"/>
</dbReference>
<evidence type="ECO:0008006" key="5">
    <source>
        <dbReference type="Google" id="ProtNLM"/>
    </source>
</evidence>
<proteinExistence type="predicted"/>
<feature type="signal peptide" evidence="2">
    <location>
        <begin position="1"/>
        <end position="22"/>
    </location>
</feature>
<name>A0A1G7MS14_9BACT</name>
<evidence type="ECO:0000313" key="3">
    <source>
        <dbReference type="EMBL" id="SDF63850.1"/>
    </source>
</evidence>
<feature type="chain" id="PRO_5009241988" description="Cupin domain-containing protein" evidence="2">
    <location>
        <begin position="23"/>
        <end position="160"/>
    </location>
</feature>
<dbReference type="AlphaFoldDB" id="A0A1G7MS14"/>
<dbReference type="InterPro" id="IPR011051">
    <property type="entry name" value="RmlC_Cupin_sf"/>
</dbReference>
<organism evidence="3 4">
    <name type="scientific">Terriglobus roseus</name>
    <dbReference type="NCBI Taxonomy" id="392734"/>
    <lineage>
        <taxon>Bacteria</taxon>
        <taxon>Pseudomonadati</taxon>
        <taxon>Acidobacteriota</taxon>
        <taxon>Terriglobia</taxon>
        <taxon>Terriglobales</taxon>
        <taxon>Acidobacteriaceae</taxon>
        <taxon>Terriglobus</taxon>
    </lineage>
</organism>
<keyword evidence="4" id="KW-1185">Reference proteome</keyword>
<dbReference type="InterPro" id="IPR014710">
    <property type="entry name" value="RmlC-like_jellyroll"/>
</dbReference>
<sequence length="160" mass="16930">MKYLFGATFALAVVASPLVAQTAVPPSDMVTAATLRSTGDDLLKQARASKDGIAFKVLLTRPDGAEQLAVRVKSGQGEWHQDFADVLIGLEGEAEVVTGGTVVNAKDTAPGEKRGDSVSGGKRQPFHAGDAIRIEPGTPHQMILKPGSTFRYFVVKVRAK</sequence>
<keyword evidence="2" id="KW-0732">Signal</keyword>
<evidence type="ECO:0000313" key="4">
    <source>
        <dbReference type="Proteomes" id="UP000182427"/>
    </source>
</evidence>
<gene>
    <name evidence="3" type="ORF">SAMN05444167_2873</name>
</gene>
<dbReference type="RefSeq" id="WP_083345747.1">
    <property type="nucleotide sequence ID" value="NZ_LT629690.1"/>
</dbReference>
<reference evidence="3 4" key="1">
    <citation type="submission" date="2016-10" db="EMBL/GenBank/DDBJ databases">
        <authorList>
            <person name="de Groot N.N."/>
        </authorList>
    </citation>
    <scope>NUCLEOTIDE SEQUENCE [LARGE SCALE GENOMIC DNA]</scope>
    <source>
        <strain evidence="3 4">GAS232</strain>
    </source>
</reference>
<dbReference type="SUPFAM" id="SSF51182">
    <property type="entry name" value="RmlC-like cupins"/>
    <property type="match status" value="1"/>
</dbReference>
<accession>A0A1G7MS14</accession>
<evidence type="ECO:0000256" key="1">
    <source>
        <dbReference type="SAM" id="MobiDB-lite"/>
    </source>
</evidence>
<evidence type="ECO:0000256" key="2">
    <source>
        <dbReference type="SAM" id="SignalP"/>
    </source>
</evidence>
<dbReference type="OrthoDB" id="117649at2"/>
<protein>
    <recommendedName>
        <fullName evidence="5">Cupin domain-containing protein</fullName>
    </recommendedName>
</protein>
<dbReference type="EMBL" id="LT629690">
    <property type="protein sequence ID" value="SDF63850.1"/>
    <property type="molecule type" value="Genomic_DNA"/>
</dbReference>